<feature type="signal peptide" evidence="9">
    <location>
        <begin position="1"/>
        <end position="22"/>
    </location>
</feature>
<dbReference type="GO" id="GO:0016020">
    <property type="term" value="C:membrane"/>
    <property type="evidence" value="ECO:0007669"/>
    <property type="project" value="UniProtKB-SubCell"/>
</dbReference>
<reference evidence="11" key="2">
    <citation type="journal article" date="2023" name="Infect Dis Poverty">
        <title>Chromosome-scale genome of the human blood fluke Schistosoma mekongi and its implications for public health.</title>
        <authorList>
            <person name="Zhou M."/>
            <person name="Xu L."/>
            <person name="Xu D."/>
            <person name="Chen W."/>
            <person name="Khan J."/>
            <person name="Hu Y."/>
            <person name="Huang H."/>
            <person name="Wei H."/>
            <person name="Zhang Y."/>
            <person name="Chusongsang P."/>
            <person name="Tanasarnprasert K."/>
            <person name="Hu X."/>
            <person name="Limpanont Y."/>
            <person name="Lv Z."/>
        </authorList>
    </citation>
    <scope>NUCLEOTIDE SEQUENCE</scope>
    <source>
        <strain evidence="11">LV_2022a</strain>
    </source>
</reference>
<keyword evidence="3 7" id="KW-0812">Transmembrane</keyword>
<feature type="chain" id="PRO_5042132236" description="GOLD domain-containing protein" evidence="9">
    <location>
        <begin position="23"/>
        <end position="206"/>
    </location>
</feature>
<evidence type="ECO:0000313" key="12">
    <source>
        <dbReference type="Proteomes" id="UP001292079"/>
    </source>
</evidence>
<evidence type="ECO:0000256" key="2">
    <source>
        <dbReference type="ARBA" id="ARBA00007104"/>
    </source>
</evidence>
<sequence>MRSTYGVLAICLLFCYISATNGLRFKLKNGVTKCIQDEAHKDVIVHGEYDIITTNEHKTNIRVRDVKKHILYQRDNIKNGKFAFTTEDFDLFEVCFESQPDNTDHEQEVFLNIKHGTEAKDFDKVAKAEKLQPIEVLLKKLEGLADEIVQDFVLMHSKSGKMRNINESTHTRVLYFSILSMVILIGFACWQVLYLRRYFKSKKLIE</sequence>
<feature type="domain" description="GOLD" evidence="10">
    <location>
        <begin position="32"/>
        <end position="115"/>
    </location>
</feature>
<dbReference type="Proteomes" id="UP001292079">
    <property type="component" value="Unassembled WGS sequence"/>
</dbReference>
<protein>
    <recommendedName>
        <fullName evidence="10">GOLD domain-containing protein</fullName>
    </recommendedName>
</protein>
<reference evidence="11" key="1">
    <citation type="submission" date="2022-04" db="EMBL/GenBank/DDBJ databases">
        <authorList>
            <person name="Xu L."/>
            <person name="Lv Z."/>
        </authorList>
    </citation>
    <scope>NUCLEOTIDE SEQUENCE</scope>
    <source>
        <strain evidence="11">LV_2022a</strain>
    </source>
</reference>
<evidence type="ECO:0000256" key="4">
    <source>
        <dbReference type="ARBA" id="ARBA00022729"/>
    </source>
</evidence>
<dbReference type="PANTHER" id="PTHR22811">
    <property type="entry name" value="TRANSMEMBRANE EMP24 DOMAIN-CONTAINING PROTEIN"/>
    <property type="match status" value="1"/>
</dbReference>
<evidence type="ECO:0000259" key="10">
    <source>
        <dbReference type="PROSITE" id="PS50866"/>
    </source>
</evidence>
<comment type="subcellular location">
    <subcellularLocation>
        <location evidence="1 7">Membrane</location>
        <topology evidence="1 7">Single-pass type I membrane protein</topology>
    </subcellularLocation>
</comment>
<dbReference type="AlphaFoldDB" id="A0AAE2D6B9"/>
<evidence type="ECO:0000256" key="8">
    <source>
        <dbReference type="SAM" id="Phobius"/>
    </source>
</evidence>
<dbReference type="Pfam" id="PF01105">
    <property type="entry name" value="EMP24_GP25L"/>
    <property type="match status" value="1"/>
</dbReference>
<keyword evidence="4 9" id="KW-0732">Signal</keyword>
<keyword evidence="5 8" id="KW-1133">Transmembrane helix</keyword>
<evidence type="ECO:0000256" key="3">
    <source>
        <dbReference type="ARBA" id="ARBA00022692"/>
    </source>
</evidence>
<evidence type="ECO:0000313" key="11">
    <source>
        <dbReference type="EMBL" id="KAK4472839.1"/>
    </source>
</evidence>
<dbReference type="InterPro" id="IPR009038">
    <property type="entry name" value="GOLD_dom"/>
</dbReference>
<evidence type="ECO:0000256" key="6">
    <source>
        <dbReference type="ARBA" id="ARBA00023136"/>
    </source>
</evidence>
<keyword evidence="12" id="KW-1185">Reference proteome</keyword>
<comment type="similarity">
    <text evidence="2 7">Belongs to the EMP24/GP25L family.</text>
</comment>
<evidence type="ECO:0000256" key="9">
    <source>
        <dbReference type="SAM" id="SignalP"/>
    </source>
</evidence>
<feature type="transmembrane region" description="Helical" evidence="8">
    <location>
        <begin position="173"/>
        <end position="195"/>
    </location>
</feature>
<comment type="caution">
    <text evidence="11">The sequence shown here is derived from an EMBL/GenBank/DDBJ whole genome shotgun (WGS) entry which is preliminary data.</text>
</comment>
<evidence type="ECO:0000256" key="7">
    <source>
        <dbReference type="RuleBase" id="RU003827"/>
    </source>
</evidence>
<name>A0AAE2D6B9_SCHME</name>
<dbReference type="InterPro" id="IPR015720">
    <property type="entry name" value="Emp24-like"/>
</dbReference>
<evidence type="ECO:0000256" key="5">
    <source>
        <dbReference type="ARBA" id="ARBA00022989"/>
    </source>
</evidence>
<proteinExistence type="inferred from homology"/>
<dbReference type="SMART" id="SM01190">
    <property type="entry name" value="EMP24_GP25L"/>
    <property type="match status" value="1"/>
</dbReference>
<evidence type="ECO:0000256" key="1">
    <source>
        <dbReference type="ARBA" id="ARBA00004479"/>
    </source>
</evidence>
<dbReference type="PROSITE" id="PS50866">
    <property type="entry name" value="GOLD"/>
    <property type="match status" value="1"/>
</dbReference>
<dbReference type="EMBL" id="JALJAT010000002">
    <property type="protein sequence ID" value="KAK4472839.1"/>
    <property type="molecule type" value="Genomic_DNA"/>
</dbReference>
<gene>
    <name evidence="11" type="ORF">MN116_004053</name>
</gene>
<organism evidence="11 12">
    <name type="scientific">Schistosoma mekongi</name>
    <name type="common">Parasitic worm</name>
    <dbReference type="NCBI Taxonomy" id="38744"/>
    <lineage>
        <taxon>Eukaryota</taxon>
        <taxon>Metazoa</taxon>
        <taxon>Spiralia</taxon>
        <taxon>Lophotrochozoa</taxon>
        <taxon>Platyhelminthes</taxon>
        <taxon>Trematoda</taxon>
        <taxon>Digenea</taxon>
        <taxon>Strigeidida</taxon>
        <taxon>Schistosomatoidea</taxon>
        <taxon>Schistosomatidae</taxon>
        <taxon>Schistosoma</taxon>
    </lineage>
</organism>
<keyword evidence="6 8" id="KW-0472">Membrane</keyword>
<accession>A0AAE2D6B9</accession>